<dbReference type="EMBL" id="FTRV01000008">
    <property type="protein sequence ID" value="SPM26692.1"/>
    <property type="molecule type" value="Genomic_DNA"/>
</dbReference>
<reference evidence="1 2" key="1">
    <citation type="submission" date="2017-01" db="EMBL/GenBank/DDBJ databases">
        <authorList>
            <consortium name="Urmite Genomes"/>
        </authorList>
    </citation>
    <scope>NUCLEOTIDE SEQUENCE [LARGE SCALE GENOMIC DNA]</scope>
    <source>
        <strain evidence="1 2">AB308</strain>
    </source>
</reference>
<gene>
    <name evidence="1" type="ORF">MTAB308_167</name>
</gene>
<proteinExistence type="predicted"/>
<keyword evidence="2" id="KW-1185">Reference proteome</keyword>
<dbReference type="STRING" id="1841859.GCA_900157385_00161"/>
<organism evidence="1 2">
    <name type="scientific">Mycobacterium terramassiliense</name>
    <dbReference type="NCBI Taxonomy" id="1841859"/>
    <lineage>
        <taxon>Bacteria</taxon>
        <taxon>Bacillati</taxon>
        <taxon>Actinomycetota</taxon>
        <taxon>Actinomycetes</taxon>
        <taxon>Mycobacteriales</taxon>
        <taxon>Mycobacteriaceae</taxon>
        <taxon>Mycobacterium</taxon>
    </lineage>
</organism>
<protein>
    <submittedName>
        <fullName evidence="1">Uncharacterized protein</fullName>
    </submittedName>
</protein>
<evidence type="ECO:0000313" key="2">
    <source>
        <dbReference type="Proteomes" id="UP000241595"/>
    </source>
</evidence>
<evidence type="ECO:0000313" key="1">
    <source>
        <dbReference type="EMBL" id="SPM26692.1"/>
    </source>
</evidence>
<feature type="non-terminal residue" evidence="1">
    <location>
        <position position="1"/>
    </location>
</feature>
<dbReference type="Proteomes" id="UP000241595">
    <property type="component" value="Unassembled WGS sequence"/>
</dbReference>
<dbReference type="AlphaFoldDB" id="A0A2U3N581"/>
<name>A0A2U3N581_9MYCO</name>
<sequence>VAIVDQGIEPFLVEWYGPHAPARWIGETARRLNERASSVSARSGQVRLLMAVAIPSDDYAFGVFVAPSAEVVARICNDAGAPPERISAAVGWWSGQNADRQAEI</sequence>
<accession>A0A2U3N581</accession>